<protein>
    <submittedName>
        <fullName evidence="9">Hypothetical membrane protein</fullName>
    </submittedName>
</protein>
<organism evidence="9 10">
    <name type="scientific">Anaerolinea thermophila (strain DSM 14523 / JCM 11388 / NBRC 100420 / UNI-1)</name>
    <dbReference type="NCBI Taxonomy" id="926569"/>
    <lineage>
        <taxon>Bacteria</taxon>
        <taxon>Bacillati</taxon>
        <taxon>Chloroflexota</taxon>
        <taxon>Anaerolineae</taxon>
        <taxon>Anaerolineales</taxon>
        <taxon>Anaerolineaceae</taxon>
        <taxon>Anaerolinea</taxon>
    </lineage>
</organism>
<dbReference type="Pfam" id="PF01957">
    <property type="entry name" value="NfeD"/>
    <property type="match status" value="1"/>
</dbReference>
<dbReference type="Proteomes" id="UP000008922">
    <property type="component" value="Chromosome"/>
</dbReference>
<dbReference type="GO" id="GO:0016020">
    <property type="term" value="C:membrane"/>
    <property type="evidence" value="ECO:0007669"/>
    <property type="project" value="UniProtKB-SubCell"/>
</dbReference>
<dbReference type="InterPro" id="IPR052165">
    <property type="entry name" value="Membrane_assoc_protease"/>
</dbReference>
<proteinExistence type="predicted"/>
<keyword evidence="10" id="KW-1185">Reference proteome</keyword>
<dbReference type="SUPFAM" id="SSF52096">
    <property type="entry name" value="ClpP/crotonase"/>
    <property type="match status" value="1"/>
</dbReference>
<dbReference type="SUPFAM" id="SSF141322">
    <property type="entry name" value="NfeD domain-like"/>
    <property type="match status" value="1"/>
</dbReference>
<evidence type="ECO:0000256" key="3">
    <source>
        <dbReference type="ARBA" id="ARBA00022989"/>
    </source>
</evidence>
<gene>
    <name evidence="9" type="ordered locus">ANT_25980</name>
</gene>
<reference evidence="9 10" key="1">
    <citation type="submission" date="2010-12" db="EMBL/GenBank/DDBJ databases">
        <title>Whole genome sequence of Anaerolinea thermophila UNI-1.</title>
        <authorList>
            <person name="Narita-Yamada S."/>
            <person name="Kishi E."/>
            <person name="Watanabe Y."/>
            <person name="Takasaki K."/>
            <person name="Ankai A."/>
            <person name="Oguchi A."/>
            <person name="Fukui S."/>
            <person name="Takahashi M."/>
            <person name="Yashiro I."/>
            <person name="Hosoyama A."/>
            <person name="Sekiguchi Y."/>
            <person name="Hanada S."/>
            <person name="Fujita N."/>
        </authorList>
    </citation>
    <scope>NUCLEOTIDE SEQUENCE [LARGE SCALE GENOMIC DNA]</scope>
    <source>
        <strain evidence="10">DSM 14523 / JCM 11388 / NBRC 100420 / UNI-1</strain>
    </source>
</reference>
<evidence type="ECO:0000259" key="8">
    <source>
        <dbReference type="Pfam" id="PF25145"/>
    </source>
</evidence>
<comment type="subcellular location">
    <subcellularLocation>
        <location evidence="1">Membrane</location>
        <topology evidence="1">Multi-pass membrane protein</topology>
    </subcellularLocation>
</comment>
<accession>E8MZS6</accession>
<evidence type="ECO:0000259" key="6">
    <source>
        <dbReference type="Pfam" id="PF01957"/>
    </source>
</evidence>
<dbReference type="OrthoDB" id="9806253at2"/>
<feature type="transmembrane region" description="Helical" evidence="5">
    <location>
        <begin position="245"/>
        <end position="268"/>
    </location>
</feature>
<feature type="transmembrane region" description="Helical" evidence="5">
    <location>
        <begin position="324"/>
        <end position="341"/>
    </location>
</feature>
<feature type="transmembrane region" description="Helical" evidence="5">
    <location>
        <begin position="353"/>
        <end position="376"/>
    </location>
</feature>
<keyword evidence="3 5" id="KW-1133">Transmembrane helix</keyword>
<dbReference type="InterPro" id="IPR002810">
    <property type="entry name" value="NfeD-like_C"/>
</dbReference>
<dbReference type="KEGG" id="atm:ANT_25980"/>
<dbReference type="PANTHER" id="PTHR33507">
    <property type="entry name" value="INNER MEMBRANE PROTEIN YBBJ"/>
    <property type="match status" value="1"/>
</dbReference>
<dbReference type="STRING" id="926569.ANT_25980"/>
<evidence type="ECO:0000256" key="4">
    <source>
        <dbReference type="ARBA" id="ARBA00023136"/>
    </source>
</evidence>
<keyword evidence="4 5" id="KW-0472">Membrane</keyword>
<feature type="domain" description="NfeD-like C-terminal" evidence="6">
    <location>
        <begin position="388"/>
        <end position="445"/>
    </location>
</feature>
<name>E8MZS6_ANATU</name>
<evidence type="ECO:0000313" key="10">
    <source>
        <dbReference type="Proteomes" id="UP000008922"/>
    </source>
</evidence>
<evidence type="ECO:0000313" key="9">
    <source>
        <dbReference type="EMBL" id="BAJ64624.1"/>
    </source>
</evidence>
<dbReference type="FunCoup" id="E8MZS6">
    <property type="interactions" value="8"/>
</dbReference>
<dbReference type="PANTHER" id="PTHR33507:SF4">
    <property type="entry name" value="NODULATION COMPETITIVENESS PROTEIN NFED"/>
    <property type="match status" value="1"/>
</dbReference>
<dbReference type="Gene3D" id="2.40.50.140">
    <property type="entry name" value="Nucleic acid-binding proteins"/>
    <property type="match status" value="1"/>
</dbReference>
<sequence>MKVEDVMGRLNWVRLVVLGLFLWAWLGTASPMQAQSDVPVVVTVRLEGALNPIWQETLKRAMRVAEDRGAEALILQLDTPGGQIDVMNRLVQQIRNSPMPVVVYVSPAGAMAASAGAMLTLAGHASAMAPETSIGAASPVGGQGEDIGETMESKVKEILKASARGLTLRRGETAVRLAEEMIENARAVSANEAVENGLVDVIASDLPTLLRKLDGLSVEFGDSRRTLNTAGAIVVEVPLTFMEQVLVVLANPNLVFLLLSIGVQAILIELSSPGGWVAGFIGAVCITFAVFGLGILPVNWFGIIFLVMAFILFVLDIQSPTHGALTAAGVASFIVGALVLFNSPNIPGTPRVSVPLVVGTGVTIGVIFFGAVAFALRAQRAPIRIGQEALLGQVGYARSDINPVGNVQLGSELWTAENVDPTTPIPRGSRVEVVSVEGIRLIVRRVN</sequence>
<dbReference type="InterPro" id="IPR029045">
    <property type="entry name" value="ClpP/crotonase-like_dom_sf"/>
</dbReference>
<dbReference type="Pfam" id="PF25145">
    <property type="entry name" value="NfeD1b_N"/>
    <property type="match status" value="1"/>
</dbReference>
<dbReference type="Pfam" id="PF24961">
    <property type="entry name" value="NfeD_membrane"/>
    <property type="match status" value="1"/>
</dbReference>
<keyword evidence="2 5" id="KW-0812">Transmembrane</keyword>
<dbReference type="InterPro" id="IPR012340">
    <property type="entry name" value="NA-bd_OB-fold"/>
</dbReference>
<feature type="transmembrane region" description="Helical" evidence="5">
    <location>
        <begin position="300"/>
        <end position="317"/>
    </location>
</feature>
<dbReference type="eggNOG" id="COG1030">
    <property type="taxonomic scope" value="Bacteria"/>
</dbReference>
<evidence type="ECO:0000256" key="1">
    <source>
        <dbReference type="ARBA" id="ARBA00004141"/>
    </source>
</evidence>
<dbReference type="InterPro" id="IPR001907">
    <property type="entry name" value="ClpP"/>
</dbReference>
<dbReference type="InterPro" id="IPR056739">
    <property type="entry name" value="NfeD_membrane"/>
</dbReference>
<dbReference type="InParanoid" id="E8MZS6"/>
<dbReference type="GO" id="GO:0004176">
    <property type="term" value="F:ATP-dependent peptidase activity"/>
    <property type="evidence" value="ECO:0007669"/>
    <property type="project" value="InterPro"/>
</dbReference>
<dbReference type="GO" id="GO:0006508">
    <property type="term" value="P:proteolysis"/>
    <property type="evidence" value="ECO:0007669"/>
    <property type="project" value="InterPro"/>
</dbReference>
<dbReference type="EMBL" id="AP012029">
    <property type="protein sequence ID" value="BAJ64624.1"/>
    <property type="molecule type" value="Genomic_DNA"/>
</dbReference>
<feature type="transmembrane region" description="Helical" evidence="5">
    <location>
        <begin position="275"/>
        <end position="294"/>
    </location>
</feature>
<evidence type="ECO:0000259" key="7">
    <source>
        <dbReference type="Pfam" id="PF24961"/>
    </source>
</evidence>
<evidence type="ECO:0000256" key="2">
    <source>
        <dbReference type="ARBA" id="ARBA00022692"/>
    </source>
</evidence>
<feature type="domain" description="NfeD1b N-terminal" evidence="8">
    <location>
        <begin position="44"/>
        <end position="183"/>
    </location>
</feature>
<dbReference type="InterPro" id="IPR056738">
    <property type="entry name" value="NfeD1b_N"/>
</dbReference>
<dbReference type="Gene3D" id="3.90.226.10">
    <property type="entry name" value="2-enoyl-CoA Hydratase, Chain A, domain 1"/>
    <property type="match status" value="1"/>
</dbReference>
<dbReference type="PRINTS" id="PR00127">
    <property type="entry name" value="CLPPROTEASEP"/>
</dbReference>
<dbReference type="AlphaFoldDB" id="E8MZS6"/>
<feature type="domain" description="NfeD integral membrane" evidence="7">
    <location>
        <begin position="253"/>
        <end position="368"/>
    </location>
</feature>
<dbReference type="HOGENOM" id="CLU_024619_1_1_0"/>
<dbReference type="GO" id="GO:0004252">
    <property type="term" value="F:serine-type endopeptidase activity"/>
    <property type="evidence" value="ECO:0007669"/>
    <property type="project" value="InterPro"/>
</dbReference>
<evidence type="ECO:0000256" key="5">
    <source>
        <dbReference type="SAM" id="Phobius"/>
    </source>
</evidence>